<accession>A0A6B0RBE4</accession>
<evidence type="ECO:0000313" key="1">
    <source>
        <dbReference type="EMBL" id="MXQ86301.1"/>
    </source>
</evidence>
<dbReference type="EMBL" id="VBQZ03000032">
    <property type="protein sequence ID" value="MXQ86301.1"/>
    <property type="molecule type" value="Genomic_DNA"/>
</dbReference>
<gene>
    <name evidence="1" type="ORF">E5288_WYG003003</name>
</gene>
<reference evidence="1" key="1">
    <citation type="submission" date="2019-10" db="EMBL/GenBank/DDBJ databases">
        <title>The sequence and de novo assembly of the wild yak genome.</title>
        <authorList>
            <person name="Liu Y."/>
        </authorList>
    </citation>
    <scope>NUCLEOTIDE SEQUENCE [LARGE SCALE GENOMIC DNA]</scope>
    <source>
        <strain evidence="1">WY2019</strain>
    </source>
</reference>
<evidence type="ECO:0000313" key="2">
    <source>
        <dbReference type="Proteomes" id="UP000322234"/>
    </source>
</evidence>
<name>A0A6B0RBE4_9CETA</name>
<comment type="caution">
    <text evidence="1">The sequence shown here is derived from an EMBL/GenBank/DDBJ whole genome shotgun (WGS) entry which is preliminary data.</text>
</comment>
<sequence>MPLLPLDGERIPTHAGQSEVINGTHYDVHLEVGCEDVDPQAAVLLQQQGAATTVYCAVAPELEGLGGMYFNSCCRCLPSAEAQSEDSARALWALMVLCPENIFLNITKSRIISWSLMSNQNLAVESGLGWDVQTPIYPRFRDSSGNWGPGDSSHCQRKFGNEHGFSVFRCKQQKSPCRRSPGPFIHTQEKEVIDFEVRCWHLLLFKTRTLAAAIHRAFQPCHPCAANEDKLLSDEKCKTVNLFVCLIPYGNATRSDPSPPLQKEWMLELGNVQSPSDVHKGPPPTPKCPSAILLEFPQDTAESEKPLPSRAYSPGPVRDTQWGQRAVGRHIYGMITTGRQDARNSPKFMSPQLTQKLRYGRNIDFFASLSSVITAEFSLSKDLPKL</sequence>
<protein>
    <submittedName>
        <fullName evidence="1">Uncharacterized protein</fullName>
    </submittedName>
</protein>
<organism evidence="1 2">
    <name type="scientific">Bos mutus</name>
    <name type="common">wild yak</name>
    <dbReference type="NCBI Taxonomy" id="72004"/>
    <lineage>
        <taxon>Eukaryota</taxon>
        <taxon>Metazoa</taxon>
        <taxon>Chordata</taxon>
        <taxon>Craniata</taxon>
        <taxon>Vertebrata</taxon>
        <taxon>Euteleostomi</taxon>
        <taxon>Mammalia</taxon>
        <taxon>Eutheria</taxon>
        <taxon>Laurasiatheria</taxon>
        <taxon>Artiodactyla</taxon>
        <taxon>Ruminantia</taxon>
        <taxon>Pecora</taxon>
        <taxon>Bovidae</taxon>
        <taxon>Bovinae</taxon>
        <taxon>Bos</taxon>
    </lineage>
</organism>
<proteinExistence type="predicted"/>
<dbReference type="AlphaFoldDB" id="A0A6B0RBE4"/>
<dbReference type="Proteomes" id="UP000322234">
    <property type="component" value="Unassembled WGS sequence"/>
</dbReference>
<keyword evidence="2" id="KW-1185">Reference proteome</keyword>